<dbReference type="AlphaFoldDB" id="A0A9D2N069"/>
<reference evidence="2" key="2">
    <citation type="submission" date="2021-04" db="EMBL/GenBank/DDBJ databases">
        <authorList>
            <person name="Gilroy R."/>
        </authorList>
    </citation>
    <scope>NUCLEOTIDE SEQUENCE</scope>
    <source>
        <strain evidence="2">CHK180-15479</strain>
    </source>
</reference>
<organism evidence="2 3">
    <name type="scientific">Candidatus Enterocloster excrementipullorum</name>
    <dbReference type="NCBI Taxonomy" id="2838559"/>
    <lineage>
        <taxon>Bacteria</taxon>
        <taxon>Bacillati</taxon>
        <taxon>Bacillota</taxon>
        <taxon>Clostridia</taxon>
        <taxon>Lachnospirales</taxon>
        <taxon>Lachnospiraceae</taxon>
        <taxon>Enterocloster</taxon>
    </lineage>
</organism>
<dbReference type="CDD" id="cd10787">
    <property type="entry name" value="LamB_YcsF_like"/>
    <property type="match status" value="1"/>
</dbReference>
<dbReference type="InterPro" id="IPR005501">
    <property type="entry name" value="LamB/YcsF/PxpA-like"/>
</dbReference>
<protein>
    <recommendedName>
        <fullName evidence="1">5-oxoprolinase subunit A</fullName>
        <shortName evidence="1">5-OPase subunit A</shortName>
        <ecNumber evidence="1">3.5.2.9</ecNumber>
    </recommendedName>
    <alternativeName>
        <fullName evidence="1">5-oxoprolinase (ATP-hydrolyzing) subunit A</fullName>
    </alternativeName>
</protein>
<gene>
    <name evidence="1" type="primary">pxpA</name>
    <name evidence="2" type="ORF">H9704_05800</name>
</gene>
<comment type="subunit">
    <text evidence="1">Forms a complex composed of PxpA, PxpB and PxpC.</text>
</comment>
<dbReference type="SUPFAM" id="SSF88713">
    <property type="entry name" value="Glycoside hydrolase/deacetylase"/>
    <property type="match status" value="1"/>
</dbReference>
<dbReference type="Pfam" id="PF03746">
    <property type="entry name" value="LamB_YcsF"/>
    <property type="match status" value="1"/>
</dbReference>
<evidence type="ECO:0000256" key="1">
    <source>
        <dbReference type="HAMAP-Rule" id="MF_00691"/>
    </source>
</evidence>
<dbReference type="Proteomes" id="UP000823910">
    <property type="component" value="Unassembled WGS sequence"/>
</dbReference>
<sequence length="254" mass="27334">MERIDLNCDLGESFGAYTIGMDSEVLPYITSANIACGFHGGDPLVMERTVAACARAGAGVGAHPGFPDLIGFGRRNMAATPDEVRTYIAYQIGALLAFCHEQGVRMTHVKPHGALYNMAAKDYALAKAVCEGIRAVDESLILLALSGSQMLKAAGEMGLACASEVFADRAYEPDGSLVPRSRPGSMIKDADEAARRVVRMVKEGKVQAIDGQDISIRADSVCVHGDSRSALDFVKRIRENLERENITCLPLERE</sequence>
<reference evidence="2" key="1">
    <citation type="journal article" date="2021" name="PeerJ">
        <title>Extensive microbial diversity within the chicken gut microbiome revealed by metagenomics and culture.</title>
        <authorList>
            <person name="Gilroy R."/>
            <person name="Ravi A."/>
            <person name="Getino M."/>
            <person name="Pursley I."/>
            <person name="Horton D.L."/>
            <person name="Alikhan N.F."/>
            <person name="Baker D."/>
            <person name="Gharbi K."/>
            <person name="Hall N."/>
            <person name="Watson M."/>
            <person name="Adriaenssens E.M."/>
            <person name="Foster-Nyarko E."/>
            <person name="Jarju S."/>
            <person name="Secka A."/>
            <person name="Antonio M."/>
            <person name="Oren A."/>
            <person name="Chaudhuri R.R."/>
            <person name="La Ragione R."/>
            <person name="Hildebrand F."/>
            <person name="Pallen M.J."/>
        </authorList>
    </citation>
    <scope>NUCLEOTIDE SEQUENCE</scope>
    <source>
        <strain evidence="2">CHK180-15479</strain>
    </source>
</reference>
<dbReference type="GO" id="GO:0005524">
    <property type="term" value="F:ATP binding"/>
    <property type="evidence" value="ECO:0007669"/>
    <property type="project" value="UniProtKB-UniRule"/>
</dbReference>
<dbReference type="GO" id="GO:0017168">
    <property type="term" value="F:5-oxoprolinase (ATP-hydrolyzing) activity"/>
    <property type="evidence" value="ECO:0007669"/>
    <property type="project" value="UniProtKB-UniRule"/>
</dbReference>
<dbReference type="HAMAP" id="MF_00691">
    <property type="entry name" value="PxpA"/>
    <property type="match status" value="1"/>
</dbReference>
<evidence type="ECO:0000313" key="3">
    <source>
        <dbReference type="Proteomes" id="UP000823910"/>
    </source>
</evidence>
<dbReference type="Gene3D" id="3.20.20.370">
    <property type="entry name" value="Glycoside hydrolase/deacetylase"/>
    <property type="match status" value="1"/>
</dbReference>
<evidence type="ECO:0000313" key="2">
    <source>
        <dbReference type="EMBL" id="HJC05653.1"/>
    </source>
</evidence>
<proteinExistence type="inferred from homology"/>
<keyword evidence="1" id="KW-0067">ATP-binding</keyword>
<dbReference type="PANTHER" id="PTHR30292">
    <property type="entry name" value="UNCHARACTERIZED PROTEIN YBGL-RELATED"/>
    <property type="match status" value="1"/>
</dbReference>
<keyword evidence="1" id="KW-0378">Hydrolase</keyword>
<keyword evidence="1" id="KW-0547">Nucleotide-binding</keyword>
<dbReference type="NCBIfam" id="NF003816">
    <property type="entry name" value="PRK05406.1-5"/>
    <property type="match status" value="1"/>
</dbReference>
<dbReference type="EC" id="3.5.2.9" evidence="1"/>
<dbReference type="GO" id="GO:0005975">
    <property type="term" value="P:carbohydrate metabolic process"/>
    <property type="evidence" value="ECO:0007669"/>
    <property type="project" value="InterPro"/>
</dbReference>
<dbReference type="EMBL" id="DWWT01000026">
    <property type="protein sequence ID" value="HJC05653.1"/>
    <property type="molecule type" value="Genomic_DNA"/>
</dbReference>
<accession>A0A9D2N069</accession>
<dbReference type="PANTHER" id="PTHR30292:SF0">
    <property type="entry name" value="5-OXOPROLINASE SUBUNIT A"/>
    <property type="match status" value="1"/>
</dbReference>
<name>A0A9D2N069_9FIRM</name>
<comment type="caution">
    <text evidence="2">The sequence shown here is derived from an EMBL/GenBank/DDBJ whole genome shotgun (WGS) entry which is preliminary data.</text>
</comment>
<comment type="catalytic activity">
    <reaction evidence="1">
        <text>5-oxo-L-proline + ATP + 2 H2O = L-glutamate + ADP + phosphate + H(+)</text>
        <dbReference type="Rhea" id="RHEA:10348"/>
        <dbReference type="ChEBI" id="CHEBI:15377"/>
        <dbReference type="ChEBI" id="CHEBI:15378"/>
        <dbReference type="ChEBI" id="CHEBI:29985"/>
        <dbReference type="ChEBI" id="CHEBI:30616"/>
        <dbReference type="ChEBI" id="CHEBI:43474"/>
        <dbReference type="ChEBI" id="CHEBI:58402"/>
        <dbReference type="ChEBI" id="CHEBI:456216"/>
        <dbReference type="EC" id="3.5.2.9"/>
    </reaction>
</comment>
<dbReference type="NCBIfam" id="NF003814">
    <property type="entry name" value="PRK05406.1-3"/>
    <property type="match status" value="1"/>
</dbReference>
<comment type="similarity">
    <text evidence="1">Belongs to the LamB/PxpA family.</text>
</comment>
<dbReference type="InterPro" id="IPR011330">
    <property type="entry name" value="Glyco_hydro/deAcase_b/a-brl"/>
</dbReference>
<comment type="function">
    <text evidence="1">Catalyzes the cleavage of 5-oxoproline to form L-glutamate coupled to the hydrolysis of ATP to ADP and inorganic phosphate.</text>
</comment>